<keyword evidence="3 9" id="KW-0227">DNA damage</keyword>
<dbReference type="InterPro" id="IPR008823">
    <property type="entry name" value="RuvB_wg_C"/>
</dbReference>
<dbReference type="GO" id="GO:0005737">
    <property type="term" value="C:cytoplasm"/>
    <property type="evidence" value="ECO:0007669"/>
    <property type="project" value="UniProtKB-SubCell"/>
</dbReference>
<feature type="binding site" evidence="9">
    <location>
        <position position="317"/>
    </location>
    <ligand>
        <name>DNA</name>
        <dbReference type="ChEBI" id="CHEBI:16991"/>
    </ligand>
</feature>
<dbReference type="GO" id="GO:0005524">
    <property type="term" value="F:ATP binding"/>
    <property type="evidence" value="ECO:0007669"/>
    <property type="project" value="UniProtKB-UniRule"/>
</dbReference>
<reference evidence="11 12" key="1">
    <citation type="journal article" date="2017" name="ISME J.">
        <title>Potential for microbial H2 and metal transformations associated with novel bacteria and archaea in deep terrestrial subsurface sediments.</title>
        <authorList>
            <person name="Hernsdorf A.W."/>
            <person name="Amano Y."/>
            <person name="Miyakawa K."/>
            <person name="Ise K."/>
            <person name="Suzuki Y."/>
            <person name="Anantharaman K."/>
            <person name="Probst A."/>
            <person name="Burstein D."/>
            <person name="Thomas B.C."/>
            <person name="Banfield J.F."/>
        </authorList>
    </citation>
    <scope>NUCLEOTIDE SEQUENCE [LARGE SCALE GENOMIC DNA]</scope>
    <source>
        <strain evidence="11">HGW-Wallbacteria-1</strain>
    </source>
</reference>
<feature type="binding site" evidence="9">
    <location>
        <position position="225"/>
    </location>
    <ligand>
        <name>ATP</name>
        <dbReference type="ChEBI" id="CHEBI:30616"/>
    </ligand>
</feature>
<dbReference type="Pfam" id="PF05496">
    <property type="entry name" value="RuvB_N"/>
    <property type="match status" value="1"/>
</dbReference>
<dbReference type="SUPFAM" id="SSF46785">
    <property type="entry name" value="Winged helix' DNA-binding domain"/>
    <property type="match status" value="1"/>
</dbReference>
<accession>A0A2N1PQ59</accession>
<comment type="catalytic activity">
    <reaction evidence="9">
        <text>ATP + H2O = ADP + phosphate + H(+)</text>
        <dbReference type="Rhea" id="RHEA:13065"/>
        <dbReference type="ChEBI" id="CHEBI:15377"/>
        <dbReference type="ChEBI" id="CHEBI:15378"/>
        <dbReference type="ChEBI" id="CHEBI:30616"/>
        <dbReference type="ChEBI" id="CHEBI:43474"/>
        <dbReference type="ChEBI" id="CHEBI:456216"/>
    </reaction>
</comment>
<evidence type="ECO:0000256" key="3">
    <source>
        <dbReference type="ARBA" id="ARBA00022763"/>
    </source>
</evidence>
<feature type="binding site" evidence="9">
    <location>
        <position position="178"/>
    </location>
    <ligand>
        <name>ATP</name>
        <dbReference type="ChEBI" id="CHEBI:30616"/>
    </ligand>
</feature>
<keyword evidence="7 9" id="KW-0233">DNA recombination</keyword>
<keyword evidence="4 9" id="KW-0378">Hydrolase</keyword>
<comment type="caution">
    <text evidence="9">Lacks conserved residue(s) required for the propagation of feature annotation.</text>
</comment>
<keyword evidence="8 9" id="KW-0234">DNA repair</keyword>
<dbReference type="InterPro" id="IPR036390">
    <property type="entry name" value="WH_DNA-bd_sf"/>
</dbReference>
<dbReference type="InterPro" id="IPR004605">
    <property type="entry name" value="DNA_helicase_Holl-junc_RuvB"/>
</dbReference>
<dbReference type="InterPro" id="IPR003593">
    <property type="entry name" value="AAA+_ATPase"/>
</dbReference>
<dbReference type="NCBIfam" id="TIGR00635">
    <property type="entry name" value="ruvB"/>
    <property type="match status" value="1"/>
</dbReference>
<dbReference type="Gene3D" id="1.10.10.10">
    <property type="entry name" value="Winged helix-like DNA-binding domain superfamily/Winged helix DNA-binding domain"/>
    <property type="match status" value="1"/>
</dbReference>
<feature type="region of interest" description="Head domain (RuvB-H)" evidence="9">
    <location>
        <begin position="262"/>
        <end position="354"/>
    </location>
</feature>
<feature type="binding site" evidence="9">
    <location>
        <position position="73"/>
    </location>
    <ligand>
        <name>ATP</name>
        <dbReference type="ChEBI" id="CHEBI:30616"/>
    </ligand>
</feature>
<evidence type="ECO:0000256" key="2">
    <source>
        <dbReference type="ARBA" id="ARBA00022741"/>
    </source>
</evidence>
<gene>
    <name evidence="9" type="primary">ruvB</name>
    <name evidence="11" type="ORF">CVV64_08890</name>
</gene>
<dbReference type="CDD" id="cd00009">
    <property type="entry name" value="AAA"/>
    <property type="match status" value="1"/>
</dbReference>
<dbReference type="InterPro" id="IPR027417">
    <property type="entry name" value="P-loop_NTPase"/>
</dbReference>
<evidence type="ECO:0000256" key="4">
    <source>
        <dbReference type="ARBA" id="ARBA00022801"/>
    </source>
</evidence>
<dbReference type="EMBL" id="PGXC01000005">
    <property type="protein sequence ID" value="PKK90471.1"/>
    <property type="molecule type" value="Genomic_DNA"/>
</dbReference>
<dbReference type="GO" id="GO:0016887">
    <property type="term" value="F:ATP hydrolysis activity"/>
    <property type="evidence" value="ECO:0007669"/>
    <property type="project" value="RHEA"/>
</dbReference>
<comment type="subcellular location">
    <subcellularLocation>
        <location evidence="9">Cytoplasm</location>
    </subcellularLocation>
</comment>
<comment type="similarity">
    <text evidence="9">Belongs to the RuvB family.</text>
</comment>
<evidence type="ECO:0000256" key="7">
    <source>
        <dbReference type="ARBA" id="ARBA00023172"/>
    </source>
</evidence>
<sequence length="354" mass="39213">MEDFSNIITETRFLSPEPLSDECASSLRPVTMEDYIGQKSVKKKLAVFIEAARGRDESIDHVLLSGPPGLGKTTLAHIIAREMEVAIKVTSGPIIQRPGDLAAILTHLGPKDILFIDEIHRLPRNIEEILYPAMEDFQLDILIGKGPSAQTVRLKLNPFTLIGATTQAGRVSSPLRTRCGIVLRLDFYHPEELKIIVEKAAMNLDIPISRDAAMEIARRARGTPRIALRILRRVRDFAQVRGDGNVTLEIARQGLTMLEIDDMGLDHVDHQLLMTILEKFAGGPVGLETVAVSMGEDVNTISDVYEPYLLQIGFIQRTSRGRVATPLAWRHFGLTPPPDFKGSTVIQESIPFNS</sequence>
<dbReference type="SMART" id="SM00382">
    <property type="entry name" value="AAA"/>
    <property type="match status" value="1"/>
</dbReference>
<feature type="binding site" evidence="9">
    <location>
        <position position="322"/>
    </location>
    <ligand>
        <name>DNA</name>
        <dbReference type="ChEBI" id="CHEBI:16991"/>
    </ligand>
</feature>
<proteinExistence type="inferred from homology"/>
<dbReference type="SUPFAM" id="SSF52540">
    <property type="entry name" value="P-loop containing nucleoside triphosphate hydrolases"/>
    <property type="match status" value="1"/>
</dbReference>
<dbReference type="InterPro" id="IPR036388">
    <property type="entry name" value="WH-like_DNA-bd_sf"/>
</dbReference>
<keyword evidence="2 9" id="KW-0547">Nucleotide-binding</keyword>
<dbReference type="GO" id="GO:0000400">
    <property type="term" value="F:four-way junction DNA binding"/>
    <property type="evidence" value="ECO:0007669"/>
    <property type="project" value="UniProtKB-UniRule"/>
</dbReference>
<comment type="caution">
    <text evidence="11">The sequence shown here is derived from an EMBL/GenBank/DDBJ whole genome shotgun (WGS) entry which is preliminary data.</text>
</comment>
<dbReference type="PANTHER" id="PTHR42848:SF1">
    <property type="entry name" value="HOLLIDAY JUNCTION BRANCH MIGRATION COMPLEX SUBUNIT RUVB"/>
    <property type="match status" value="1"/>
</dbReference>
<dbReference type="HAMAP" id="MF_00016">
    <property type="entry name" value="DNA_HJ_migration_RuvB"/>
    <property type="match status" value="1"/>
</dbReference>
<dbReference type="Gene3D" id="1.10.8.60">
    <property type="match status" value="1"/>
</dbReference>
<keyword evidence="5 9" id="KW-0067">ATP-binding</keyword>
<dbReference type="NCBIfam" id="NF000868">
    <property type="entry name" value="PRK00080.1"/>
    <property type="match status" value="1"/>
</dbReference>
<feature type="binding site" evidence="9">
    <location>
        <position position="27"/>
    </location>
    <ligand>
        <name>ATP</name>
        <dbReference type="ChEBI" id="CHEBI:30616"/>
    </ligand>
</feature>
<dbReference type="Proteomes" id="UP000233256">
    <property type="component" value="Unassembled WGS sequence"/>
</dbReference>
<dbReference type="GO" id="GO:0009378">
    <property type="term" value="F:four-way junction helicase activity"/>
    <property type="evidence" value="ECO:0007669"/>
    <property type="project" value="InterPro"/>
</dbReference>
<dbReference type="EC" id="3.6.4.-" evidence="9"/>
<comment type="domain">
    <text evidence="9">Has 3 domains, the large (RuvB-L) and small ATPase (RuvB-S) domains and the C-terminal head (RuvB-H) domain. The head domain binds DNA, while the ATPase domains jointly bind ATP, ADP or are empty depending on the state of the subunit in the translocation cycle. During a single DNA translocation step the structure of each domain remains the same, but their relative positions change.</text>
</comment>
<feature type="binding site" evidence="9">
    <location>
        <begin position="135"/>
        <end position="137"/>
    </location>
    <ligand>
        <name>ATP</name>
        <dbReference type="ChEBI" id="CHEBI:30616"/>
    </ligand>
</feature>
<feature type="domain" description="AAA+ ATPase" evidence="10">
    <location>
        <begin position="58"/>
        <end position="187"/>
    </location>
</feature>
<dbReference type="GO" id="GO:0006281">
    <property type="term" value="P:DNA repair"/>
    <property type="evidence" value="ECO:0007669"/>
    <property type="project" value="UniProtKB-UniRule"/>
</dbReference>
<dbReference type="Gene3D" id="3.40.50.300">
    <property type="entry name" value="P-loop containing nucleotide triphosphate hydrolases"/>
    <property type="match status" value="1"/>
</dbReference>
<feature type="binding site" evidence="9">
    <location>
        <position position="73"/>
    </location>
    <ligand>
        <name>Mg(2+)</name>
        <dbReference type="ChEBI" id="CHEBI:18420"/>
    </ligand>
</feature>
<dbReference type="InterPro" id="IPR008824">
    <property type="entry name" value="RuvB-like_N"/>
</dbReference>
<keyword evidence="6 9" id="KW-0238">DNA-binding</keyword>
<dbReference type="Pfam" id="PF17864">
    <property type="entry name" value="AAA_lid_4"/>
    <property type="match status" value="1"/>
</dbReference>
<dbReference type="Pfam" id="PF05491">
    <property type="entry name" value="WHD_RuvB"/>
    <property type="match status" value="1"/>
</dbReference>
<keyword evidence="11" id="KW-0347">Helicase</keyword>
<feature type="binding site" evidence="9">
    <location>
        <position position="72"/>
    </location>
    <ligand>
        <name>ATP</name>
        <dbReference type="ChEBI" id="CHEBI:30616"/>
    </ligand>
</feature>
<feature type="binding site" evidence="9">
    <location>
        <position position="188"/>
    </location>
    <ligand>
        <name>ATP</name>
        <dbReference type="ChEBI" id="CHEBI:30616"/>
    </ligand>
</feature>
<feature type="binding site" evidence="9">
    <location>
        <position position="28"/>
    </location>
    <ligand>
        <name>ATP</name>
        <dbReference type="ChEBI" id="CHEBI:30616"/>
    </ligand>
</feature>
<feature type="binding site" evidence="9">
    <location>
        <position position="74"/>
    </location>
    <ligand>
        <name>ATP</name>
        <dbReference type="ChEBI" id="CHEBI:30616"/>
    </ligand>
</feature>
<evidence type="ECO:0000256" key="5">
    <source>
        <dbReference type="ARBA" id="ARBA00022840"/>
    </source>
</evidence>
<evidence type="ECO:0000313" key="11">
    <source>
        <dbReference type="EMBL" id="PKK90471.1"/>
    </source>
</evidence>
<keyword evidence="1 9" id="KW-0963">Cytoplasm</keyword>
<comment type="function">
    <text evidence="9">The RuvA-RuvB-RuvC complex processes Holliday junction (HJ) DNA during genetic recombination and DNA repair, while the RuvA-RuvB complex plays an important role in the rescue of blocked DNA replication forks via replication fork reversal (RFR). RuvA specifically binds to HJ cruciform DNA, conferring on it an open structure. The RuvB hexamer acts as an ATP-dependent pump, pulling dsDNA into and through the RuvAB complex. RuvB forms 2 homohexamers on either side of HJ DNA bound by 1 or 2 RuvA tetramers; 4 subunits per hexamer contact DNA at a time. Coordinated motions by a converter formed by DNA-disengaged RuvB subunits stimulates ATP hydrolysis and nucleotide exchange. Immobilization of the converter enables RuvB to convert the ATP-contained energy into a lever motion, pulling 2 nucleotides of DNA out of the RuvA tetramer per ATP hydrolyzed, thus driving DNA branch migration. The RuvB motors rotate together with the DNA substrate, which together with the progressing nucleotide cycle form the mechanistic basis for DNA recombination by continuous HJ branch migration. Branch migration allows RuvC to scan DNA until it finds its consensus sequence, where it cleaves and resolves cruciform DNA.</text>
</comment>
<evidence type="ECO:0000259" key="10">
    <source>
        <dbReference type="SMART" id="SM00382"/>
    </source>
</evidence>
<feature type="region of interest" description="Small ATPAse domain (RuvB-S)" evidence="9">
    <location>
        <begin position="189"/>
        <end position="259"/>
    </location>
</feature>
<name>A0A2N1PQ59_9BACT</name>
<dbReference type="GO" id="GO:0048476">
    <property type="term" value="C:Holliday junction resolvase complex"/>
    <property type="evidence" value="ECO:0007669"/>
    <property type="project" value="UniProtKB-UniRule"/>
</dbReference>
<dbReference type="PANTHER" id="PTHR42848">
    <property type="match status" value="1"/>
</dbReference>
<evidence type="ECO:0000256" key="8">
    <source>
        <dbReference type="ARBA" id="ARBA00023204"/>
    </source>
</evidence>
<protein>
    <recommendedName>
        <fullName evidence="9">Holliday junction branch migration complex subunit RuvB</fullName>
        <ecNumber evidence="9">3.6.4.-</ecNumber>
    </recommendedName>
</protein>
<evidence type="ECO:0000256" key="9">
    <source>
        <dbReference type="HAMAP-Rule" id="MF_00016"/>
    </source>
</evidence>
<dbReference type="AlphaFoldDB" id="A0A2N1PQ59"/>
<comment type="subunit">
    <text evidence="9">Homohexamer. Forms an RuvA(8)-RuvB(12)-Holliday junction (HJ) complex. HJ DNA is sandwiched between 2 RuvA tetramers; dsDNA enters through RuvA and exits via RuvB. An RuvB hexamer assembles on each DNA strand where it exits the tetramer. Each RuvB hexamer is contacted by two RuvA subunits (via domain III) on 2 adjacent RuvB subunits; this complex drives branch migration. In the full resolvosome a probable DNA-RuvA(4)-RuvB(12)-RuvC(2) complex forms which resolves the HJ.</text>
</comment>
<evidence type="ECO:0000256" key="6">
    <source>
        <dbReference type="ARBA" id="ARBA00023125"/>
    </source>
</evidence>
<dbReference type="GO" id="GO:0006310">
    <property type="term" value="P:DNA recombination"/>
    <property type="evidence" value="ECO:0007669"/>
    <property type="project" value="UniProtKB-UniRule"/>
</dbReference>
<organism evidence="11 12">
    <name type="scientific">Candidatus Wallbacteria bacterium HGW-Wallbacteria-1</name>
    <dbReference type="NCBI Taxonomy" id="2013854"/>
    <lineage>
        <taxon>Bacteria</taxon>
        <taxon>Candidatus Walliibacteriota</taxon>
    </lineage>
</organism>
<evidence type="ECO:0000313" key="12">
    <source>
        <dbReference type="Proteomes" id="UP000233256"/>
    </source>
</evidence>
<feature type="binding site" evidence="9">
    <location>
        <position position="69"/>
    </location>
    <ligand>
        <name>ATP</name>
        <dbReference type="ChEBI" id="CHEBI:30616"/>
    </ligand>
</feature>
<evidence type="ECO:0000256" key="1">
    <source>
        <dbReference type="ARBA" id="ARBA00022490"/>
    </source>
</evidence>
<dbReference type="InterPro" id="IPR041445">
    <property type="entry name" value="AAA_lid_4"/>
</dbReference>